<dbReference type="GO" id="GO:0003824">
    <property type="term" value="F:catalytic activity"/>
    <property type="evidence" value="ECO:0007669"/>
    <property type="project" value="InterPro"/>
</dbReference>
<dbReference type="PANTHER" id="PTHR43641">
    <property type="entry name" value="FORMATE ACETYLTRANSFERASE 3-RELATED"/>
    <property type="match status" value="1"/>
</dbReference>
<evidence type="ECO:0000256" key="2">
    <source>
        <dbReference type="PROSITE-ProRule" id="PRU00493"/>
    </source>
</evidence>
<dbReference type="AlphaFoldDB" id="A0A8S0FZV3"/>
<dbReference type="PROSITE" id="PS51149">
    <property type="entry name" value="GLY_RADICAL_2"/>
    <property type="match status" value="1"/>
</dbReference>
<reference evidence="5 6" key="1">
    <citation type="submission" date="2020-01" db="EMBL/GenBank/DDBJ databases">
        <title>Dynamics of blaIMP-6 dissemination in carbapenem resistant Enterobacteriacea isolated from regional surveillance in Osaka, Japan.</title>
        <authorList>
            <person name="Abe R."/>
            <person name="Akeda Y."/>
            <person name="Sugawara Y."/>
            <person name="Yamamoto N."/>
            <person name="Tomono K."/>
            <person name="Takeuchi D."/>
            <person name="Kawahara R."/>
            <person name="Hamada S."/>
        </authorList>
    </citation>
    <scope>NUCLEOTIDE SEQUENCE [LARGE SCALE GENOMIC DNA]</scope>
    <source>
        <strain evidence="5 6">E300</strain>
    </source>
</reference>
<gene>
    <name evidence="5" type="ORF">EIMP300_67700</name>
</gene>
<keyword evidence="1" id="KW-0556">Organic radical</keyword>
<dbReference type="GO" id="GO:0005829">
    <property type="term" value="C:cytosol"/>
    <property type="evidence" value="ECO:0007669"/>
    <property type="project" value="TreeGrafter"/>
</dbReference>
<proteinExistence type="predicted"/>
<dbReference type="Gene3D" id="3.20.70.20">
    <property type="match status" value="1"/>
</dbReference>
<evidence type="ECO:0000259" key="4">
    <source>
        <dbReference type="PROSITE" id="PS51149"/>
    </source>
</evidence>
<feature type="domain" description="Glycine radical" evidence="4">
    <location>
        <begin position="15"/>
        <end position="108"/>
    </location>
</feature>
<dbReference type="InterPro" id="IPR001150">
    <property type="entry name" value="Gly_radical"/>
</dbReference>
<dbReference type="Pfam" id="PF01228">
    <property type="entry name" value="Gly_radical"/>
    <property type="match status" value="1"/>
</dbReference>
<dbReference type="InterPro" id="IPR051215">
    <property type="entry name" value="GRE"/>
</dbReference>
<dbReference type="SUPFAM" id="SSF51998">
    <property type="entry name" value="PFL-like glycyl radical enzymes"/>
    <property type="match status" value="1"/>
</dbReference>
<feature type="region of interest" description="Disordered" evidence="3">
    <location>
        <begin position="1"/>
        <end position="25"/>
    </location>
</feature>
<name>A0A8S0FZV3_ECOLX</name>
<evidence type="ECO:0000313" key="5">
    <source>
        <dbReference type="EMBL" id="BBU85370.1"/>
    </source>
</evidence>
<protein>
    <recommendedName>
        <fullName evidence="4">Glycine radical domain-containing protein</fullName>
    </recommendedName>
</protein>
<evidence type="ECO:0000313" key="6">
    <source>
        <dbReference type="Proteomes" id="UP000467488"/>
    </source>
</evidence>
<comment type="caution">
    <text evidence="2">Lacks conserved residue(s) required for the propagation of feature annotation.</text>
</comment>
<organism evidence="5 6">
    <name type="scientific">Escherichia coli</name>
    <dbReference type="NCBI Taxonomy" id="562"/>
    <lineage>
        <taxon>Bacteria</taxon>
        <taxon>Pseudomonadati</taxon>
        <taxon>Pseudomonadota</taxon>
        <taxon>Gammaproteobacteria</taxon>
        <taxon>Enterobacterales</taxon>
        <taxon>Enterobacteriaceae</taxon>
        <taxon>Escherichia</taxon>
    </lineage>
</organism>
<accession>A0A8S0FZV3</accession>
<dbReference type="Proteomes" id="UP000467488">
    <property type="component" value="Chromosome"/>
</dbReference>
<evidence type="ECO:0000256" key="1">
    <source>
        <dbReference type="ARBA" id="ARBA00022818"/>
    </source>
</evidence>
<sequence length="108" mass="11722">MATPDGRKAHTPLAEGASPASGTDHLGPTAVIGSVGKLPTAAILGGVLLNQKLNPATLENESDKQKLMILLRTFFEVHKGWHIQYNIVSRETLLEAKKQEIRISIAIW</sequence>
<dbReference type="EMBL" id="AP022360">
    <property type="protein sequence ID" value="BBU85370.1"/>
    <property type="molecule type" value="Genomic_DNA"/>
</dbReference>
<evidence type="ECO:0000256" key="3">
    <source>
        <dbReference type="SAM" id="MobiDB-lite"/>
    </source>
</evidence>
<dbReference type="PANTHER" id="PTHR43641:SF2">
    <property type="entry name" value="DEHYDRATASE YBIW-RELATED"/>
    <property type="match status" value="1"/>
</dbReference>